<dbReference type="STRING" id="6573.A0A210QUL9"/>
<dbReference type="AlphaFoldDB" id="A0A210QUL9"/>
<dbReference type="SUPFAM" id="SSF56801">
    <property type="entry name" value="Acetyl-CoA synthetase-like"/>
    <property type="match status" value="1"/>
</dbReference>
<comment type="caution">
    <text evidence="10">The sequence shown here is derived from an EMBL/GenBank/DDBJ whole genome shotgun (WGS) entry which is preliminary data.</text>
</comment>
<dbReference type="InterPro" id="IPR045851">
    <property type="entry name" value="AMP-bd_C_sf"/>
</dbReference>
<dbReference type="PANTHER" id="PTHR43201">
    <property type="entry name" value="ACYL-COA SYNTHETASE"/>
    <property type="match status" value="1"/>
</dbReference>
<evidence type="ECO:0000256" key="4">
    <source>
        <dbReference type="ARBA" id="ARBA00039009"/>
    </source>
</evidence>
<protein>
    <recommendedName>
        <fullName evidence="5">Medium-chain acyl-CoA ligase ACSF2, mitochondrial</fullName>
        <ecNumber evidence="4">6.2.1.2</ecNumber>
    </recommendedName>
</protein>
<dbReference type="Proteomes" id="UP000242188">
    <property type="component" value="Unassembled WGS sequence"/>
</dbReference>
<dbReference type="EC" id="6.2.1.2" evidence="4"/>
<keyword evidence="11" id="KW-1185">Reference proteome</keyword>
<evidence type="ECO:0000313" key="11">
    <source>
        <dbReference type="Proteomes" id="UP000242188"/>
    </source>
</evidence>
<evidence type="ECO:0000256" key="7">
    <source>
        <dbReference type="ARBA" id="ARBA00048277"/>
    </source>
</evidence>
<evidence type="ECO:0000256" key="5">
    <source>
        <dbReference type="ARBA" id="ARBA00039638"/>
    </source>
</evidence>
<dbReference type="GO" id="GO:0031956">
    <property type="term" value="F:medium-chain fatty acid-CoA ligase activity"/>
    <property type="evidence" value="ECO:0007669"/>
    <property type="project" value="UniProtKB-EC"/>
</dbReference>
<dbReference type="OrthoDB" id="10253115at2759"/>
<comment type="catalytic activity">
    <reaction evidence="7">
        <text>a medium-chain fatty acid + ATP + CoA = a medium-chain fatty acyl-CoA + AMP + diphosphate</text>
        <dbReference type="Rhea" id="RHEA:48340"/>
        <dbReference type="ChEBI" id="CHEBI:30616"/>
        <dbReference type="ChEBI" id="CHEBI:33019"/>
        <dbReference type="ChEBI" id="CHEBI:57287"/>
        <dbReference type="ChEBI" id="CHEBI:59558"/>
        <dbReference type="ChEBI" id="CHEBI:90546"/>
        <dbReference type="ChEBI" id="CHEBI:456215"/>
        <dbReference type="EC" id="6.2.1.2"/>
    </reaction>
</comment>
<evidence type="ECO:0000313" key="10">
    <source>
        <dbReference type="EMBL" id="OWF52435.1"/>
    </source>
</evidence>
<dbReference type="InterPro" id="IPR020845">
    <property type="entry name" value="AMP-binding_CS"/>
</dbReference>
<reference evidence="10 11" key="1">
    <citation type="journal article" date="2017" name="Nat. Ecol. Evol.">
        <title>Scallop genome provides insights into evolution of bilaterian karyotype and development.</title>
        <authorList>
            <person name="Wang S."/>
            <person name="Zhang J."/>
            <person name="Jiao W."/>
            <person name="Li J."/>
            <person name="Xun X."/>
            <person name="Sun Y."/>
            <person name="Guo X."/>
            <person name="Huan P."/>
            <person name="Dong B."/>
            <person name="Zhang L."/>
            <person name="Hu X."/>
            <person name="Sun X."/>
            <person name="Wang J."/>
            <person name="Zhao C."/>
            <person name="Wang Y."/>
            <person name="Wang D."/>
            <person name="Huang X."/>
            <person name="Wang R."/>
            <person name="Lv J."/>
            <person name="Li Y."/>
            <person name="Zhang Z."/>
            <person name="Liu B."/>
            <person name="Lu W."/>
            <person name="Hui Y."/>
            <person name="Liang J."/>
            <person name="Zhou Z."/>
            <person name="Hou R."/>
            <person name="Li X."/>
            <person name="Liu Y."/>
            <person name="Li H."/>
            <person name="Ning X."/>
            <person name="Lin Y."/>
            <person name="Zhao L."/>
            <person name="Xing Q."/>
            <person name="Dou J."/>
            <person name="Li Y."/>
            <person name="Mao J."/>
            <person name="Guo H."/>
            <person name="Dou H."/>
            <person name="Li T."/>
            <person name="Mu C."/>
            <person name="Jiang W."/>
            <person name="Fu Q."/>
            <person name="Fu X."/>
            <person name="Miao Y."/>
            <person name="Liu J."/>
            <person name="Yu Q."/>
            <person name="Li R."/>
            <person name="Liao H."/>
            <person name="Li X."/>
            <person name="Kong Y."/>
            <person name="Jiang Z."/>
            <person name="Chourrout D."/>
            <person name="Li R."/>
            <person name="Bao Z."/>
        </authorList>
    </citation>
    <scope>NUCLEOTIDE SEQUENCE [LARGE SCALE GENOMIC DNA]</scope>
    <source>
        <strain evidence="10 11">PY_sf001</strain>
    </source>
</reference>
<evidence type="ECO:0000259" key="8">
    <source>
        <dbReference type="Pfam" id="PF00501"/>
    </source>
</evidence>
<dbReference type="PANTHER" id="PTHR43201:SF5">
    <property type="entry name" value="MEDIUM-CHAIN ACYL-COA LIGASE ACSF2, MITOCHONDRIAL"/>
    <property type="match status" value="1"/>
</dbReference>
<name>A0A210QUL9_MIZYE</name>
<dbReference type="CDD" id="cd05917">
    <property type="entry name" value="FACL_like_2"/>
    <property type="match status" value="1"/>
</dbReference>
<feature type="domain" description="AMP-dependent synthetase/ligase" evidence="8">
    <location>
        <begin position="59"/>
        <end position="450"/>
    </location>
</feature>
<gene>
    <name evidence="10" type="ORF">KP79_PYT12259</name>
</gene>
<organism evidence="10 11">
    <name type="scientific">Mizuhopecten yessoensis</name>
    <name type="common">Japanese scallop</name>
    <name type="synonym">Patinopecten yessoensis</name>
    <dbReference type="NCBI Taxonomy" id="6573"/>
    <lineage>
        <taxon>Eukaryota</taxon>
        <taxon>Metazoa</taxon>
        <taxon>Spiralia</taxon>
        <taxon>Lophotrochozoa</taxon>
        <taxon>Mollusca</taxon>
        <taxon>Bivalvia</taxon>
        <taxon>Autobranchia</taxon>
        <taxon>Pteriomorphia</taxon>
        <taxon>Pectinida</taxon>
        <taxon>Pectinoidea</taxon>
        <taxon>Pectinidae</taxon>
        <taxon>Mizuhopecten</taxon>
    </lineage>
</organism>
<dbReference type="Gene3D" id="3.40.50.12780">
    <property type="entry name" value="N-terminal domain of ligase-like"/>
    <property type="match status" value="1"/>
</dbReference>
<dbReference type="FunFam" id="3.30.300.30:FF:000008">
    <property type="entry name" value="2,3-dihydroxybenzoate-AMP ligase"/>
    <property type="match status" value="1"/>
</dbReference>
<comment type="similarity">
    <text evidence="1">Belongs to the ATP-dependent AMP-binding enzyme family.</text>
</comment>
<evidence type="ECO:0000256" key="6">
    <source>
        <dbReference type="ARBA" id="ARBA00047319"/>
    </source>
</evidence>
<proteinExistence type="inferred from homology"/>
<dbReference type="Gene3D" id="3.30.300.30">
    <property type="match status" value="1"/>
</dbReference>
<evidence type="ECO:0000256" key="3">
    <source>
        <dbReference type="ARBA" id="ARBA00037247"/>
    </source>
</evidence>
<evidence type="ECO:0000256" key="2">
    <source>
        <dbReference type="ARBA" id="ARBA00022598"/>
    </source>
</evidence>
<dbReference type="EMBL" id="NEDP02001799">
    <property type="protein sequence ID" value="OWF52435.1"/>
    <property type="molecule type" value="Genomic_DNA"/>
</dbReference>
<dbReference type="FunFam" id="3.40.50.12780:FF:000003">
    <property type="entry name" value="Long-chain-fatty-acid--CoA ligase FadD"/>
    <property type="match status" value="1"/>
</dbReference>
<evidence type="ECO:0000259" key="9">
    <source>
        <dbReference type="Pfam" id="PF13193"/>
    </source>
</evidence>
<dbReference type="InterPro" id="IPR025110">
    <property type="entry name" value="AMP-bd_C"/>
</dbReference>
<dbReference type="GO" id="GO:0006631">
    <property type="term" value="P:fatty acid metabolic process"/>
    <property type="evidence" value="ECO:0007669"/>
    <property type="project" value="TreeGrafter"/>
</dbReference>
<dbReference type="Pfam" id="PF00501">
    <property type="entry name" value="AMP-binding"/>
    <property type="match status" value="1"/>
</dbReference>
<dbReference type="Pfam" id="PF13193">
    <property type="entry name" value="AMP-binding_C"/>
    <property type="match status" value="1"/>
</dbReference>
<dbReference type="InterPro" id="IPR042099">
    <property type="entry name" value="ANL_N_sf"/>
</dbReference>
<evidence type="ECO:0000256" key="1">
    <source>
        <dbReference type="ARBA" id="ARBA00006432"/>
    </source>
</evidence>
<comment type="function">
    <text evidence="3">Acyl-CoA synthases catalyze the initial reaction in fatty acid metabolism, by forming a thioester with CoA. Has some preference toward medium-chain substrates. Plays a role in adipocyte differentiation.</text>
</comment>
<accession>A0A210QUL9</accession>
<comment type="catalytic activity">
    <reaction evidence="6">
        <text>octanoate + ATP + CoA = octanoyl-CoA + AMP + diphosphate</text>
        <dbReference type="Rhea" id="RHEA:33631"/>
        <dbReference type="ChEBI" id="CHEBI:25646"/>
        <dbReference type="ChEBI" id="CHEBI:30616"/>
        <dbReference type="ChEBI" id="CHEBI:33019"/>
        <dbReference type="ChEBI" id="CHEBI:57287"/>
        <dbReference type="ChEBI" id="CHEBI:57386"/>
        <dbReference type="ChEBI" id="CHEBI:456215"/>
    </reaction>
</comment>
<keyword evidence="2" id="KW-0436">Ligase</keyword>
<sequence>MASQLVRRSRCKQTLKSLLSFRRFYNSRQEGRTTSKLKWSYIHGQSDVSPIGITIGNLLQERVQMTPDKEVVVFCSRKIRKTYAQFITEVDKLAAGLVSLGLEKGDRVGIWGPNSYEWILTQYATARAGLILVNVNPQYKEQELEFALGKVGCKAIIISEKFKDQNYYDILYNVVPELSGSISGDIRSDRLPSLKILITMGDNSYSGAFQFSEVLDSATDAGCRGIMDIQRKLQFDDPINIQFTSGTTGVPKGATLSHHNIVNNSHFLGRRLGYHTEESIICVPVPLYHCFGMVMASLCTVTHGAKCVYPGPGFDAGASLKAVAEEKCTSLYGVPTMFIDMLNHPDFDKFDLTSLSTGVMAGSPCPVEVMRQVNERMHMPKVTVAYGTTENSPVTFQTMRDDNLEKRTSTVGRPLDHVEAKVVDEDGHMVPIGTRGELCIRGINTMLEYWDEPEKTAEVISTSRWYSTGDTAVIDEDGFCKIVGRIKDLIIRGGENVYPLEIEEVLYKHPKVKDVQVVGVPDKRLGEEICAWIQVKEGQTLTEQQVKDLCKDKLARYKVPRYVSFVDGYPLTVTGKVQKYKIREAATKDLGLENVFS</sequence>
<feature type="domain" description="AMP-binding enzyme C-terminal" evidence="9">
    <location>
        <begin position="501"/>
        <end position="576"/>
    </location>
</feature>
<dbReference type="PROSITE" id="PS00455">
    <property type="entry name" value="AMP_BINDING"/>
    <property type="match status" value="1"/>
</dbReference>
<dbReference type="InterPro" id="IPR000873">
    <property type="entry name" value="AMP-dep_synth/lig_dom"/>
</dbReference>